<reference evidence="6 7" key="1">
    <citation type="submission" date="2024-02" db="EMBL/GenBank/DDBJ databases">
        <title>Expansion and revision of Xanthobacter and proposal of Roseixanthobacter gen. nov.</title>
        <authorList>
            <person name="Soltysiak M.P.M."/>
            <person name="Jalihal A."/>
            <person name="Ory A."/>
            <person name="Chrisophersen C."/>
            <person name="Lee A.D."/>
            <person name="Boulton J."/>
            <person name="Springer M."/>
        </authorList>
    </citation>
    <scope>NUCLEOTIDE SEQUENCE [LARGE SCALE GENOMIC DNA]</scope>
    <source>
        <strain evidence="6 7">23A</strain>
    </source>
</reference>
<dbReference type="Pfam" id="PF00881">
    <property type="entry name" value="Nitroreductase"/>
    <property type="match status" value="1"/>
</dbReference>
<dbReference type="InterPro" id="IPR029063">
    <property type="entry name" value="SAM-dependent_MTases_sf"/>
</dbReference>
<keyword evidence="2" id="KW-0597">Phosphoprotein</keyword>
<dbReference type="InterPro" id="IPR057737">
    <property type="entry name" value="Condensation_MtbB-like"/>
</dbReference>
<dbReference type="PANTHER" id="PTHR45527">
    <property type="entry name" value="NONRIBOSOMAL PEPTIDE SYNTHETASE"/>
    <property type="match status" value="1"/>
</dbReference>
<dbReference type="Gene3D" id="1.10.1200.10">
    <property type="entry name" value="ACP-like"/>
    <property type="match status" value="2"/>
</dbReference>
<dbReference type="CDD" id="cd02142">
    <property type="entry name" value="McbC_SagB-like_oxidoreductase"/>
    <property type="match status" value="1"/>
</dbReference>
<dbReference type="InterPro" id="IPR006342">
    <property type="entry name" value="FkbM_mtfrase"/>
</dbReference>
<evidence type="ECO:0000313" key="6">
    <source>
        <dbReference type="EMBL" id="MFG1372205.1"/>
    </source>
</evidence>
<comment type="caution">
    <text evidence="6">The sequence shown here is derived from an EMBL/GenBank/DDBJ whole genome shotgun (WGS) entry which is preliminary data.</text>
</comment>
<accession>A0ABW6ZTY6</accession>
<dbReference type="InterPro" id="IPR009081">
    <property type="entry name" value="PP-bd_ACP"/>
</dbReference>
<evidence type="ECO:0000256" key="3">
    <source>
        <dbReference type="ARBA" id="ARBA00022598"/>
    </source>
</evidence>
<dbReference type="InterPro" id="IPR020845">
    <property type="entry name" value="AMP-binding_CS"/>
</dbReference>
<protein>
    <submittedName>
        <fullName evidence="6">Amino acid adenylation domain-containing protein</fullName>
    </submittedName>
</protein>
<dbReference type="Gene3D" id="3.30.559.30">
    <property type="entry name" value="Nonribosomal peptide synthetase, condensation domain"/>
    <property type="match status" value="2"/>
</dbReference>
<dbReference type="Pfam" id="PF00550">
    <property type="entry name" value="PP-binding"/>
    <property type="match status" value="2"/>
</dbReference>
<dbReference type="Pfam" id="PF00501">
    <property type="entry name" value="AMP-binding"/>
    <property type="match status" value="2"/>
</dbReference>
<dbReference type="PANTHER" id="PTHR45527:SF1">
    <property type="entry name" value="FATTY ACID SYNTHASE"/>
    <property type="match status" value="1"/>
</dbReference>
<dbReference type="Gene3D" id="2.30.38.10">
    <property type="entry name" value="Luciferase, Domain 3"/>
    <property type="match status" value="2"/>
</dbReference>
<dbReference type="NCBIfam" id="TIGR01444">
    <property type="entry name" value="fkbM_fam"/>
    <property type="match status" value="1"/>
</dbReference>
<dbReference type="InterPro" id="IPR045851">
    <property type="entry name" value="AMP-bd_C_sf"/>
</dbReference>
<evidence type="ECO:0000256" key="2">
    <source>
        <dbReference type="ARBA" id="ARBA00022553"/>
    </source>
</evidence>
<dbReference type="Pfam" id="PF00668">
    <property type="entry name" value="Condensation"/>
    <property type="match status" value="2"/>
</dbReference>
<dbReference type="InterPro" id="IPR029479">
    <property type="entry name" value="Nitroreductase"/>
</dbReference>
<sequence>MNIEERLAQLSPQQRELLARRLGQRAQAPAAPRIPPQPRDGRGFPLSFAQERLWFEHQIDPSSPAYNEAVVLRVRGPLRLDFIGAALDDLIARHEILRTGIVPAGGTAEQVIAPPAPLLLERRDLAGRGEEALDEAIREAIRRPFALATPPLLRLSALALGPDEQVLVFVVHHIVLDGWSAAGLFREIFAAYGARQRGERAQAPAPQVQYADYAVWERSRFASGALDTEREYWARTLADAPPPPALPLDRPRPALRGTAGGRVVFRCDADLSAALRALAQSCETTVFATLAAAYGVLLSRHGVTDDVLLAVPSTTRDLPELESAVGLFINTLVLRLKLDGQATFRDALGAVREVATQARAHQLYPHERLVEHLRRERDLGPVPLTALMFDVQKLPAGIAPEGLDVEYLDVDPGTSKFDLGLSIKDDGADLVGTFEYSADLFDRASVAAMARQFQALLADIVARPEAALADLALMSDEEARKVLAAGLGPQLEIGAERRLHVLFAAVAARQPDALAVTCGAESLTYGALDAAANRLAHRLVRLGAGPGQAVALRLERSVELMVGLLGILKAGAAYVPLDPHWPPARQAEILAQSGARIAVARAADGALEDGGLGDGITLCDPAIADEPATAADMAVGPDDPAYILYTSGSTGRPRGVVVPHGAVVNLFHALDASVHAGLGAGPLRVAVNGPVVFDTSVKQIIQLLGGHTLDVIPDAAREDPAALVSYLRAQAIDVVDVTPTHLSMLLAEGLLAPGHLRPKTVLVGGEPIDGALWVQLAAPSGVRFFNLYGPTECTVDATATEIAGPVPHMGRALPNVRTYVLDGAGRPVPQGVAGELHIGGAGVARGYLGDPELTARRFVALPFDDGPVYRTGDLVRRRADGSLVFLGRADAQVKLRGYRVEPGEIAAALKAVAGVRDAAVVLHGEGALQQLAAYVVADPARAPLVNGAPRHVLPNGLAVAHLNRNETDFLYEEMFELEAYFRHGVELRAGDTVFDVGANIGLFTLAAHLAAPDVRVHGFEPNPTVCALARANAALYGVAATLHNTGLAAAPGRAAFTFYPGFSFLSGLHADRAADADVVRSFVRKHEGEGGAGFAPALLEELLEDRLASRTLDVALDTLSDVMAREGVETIDLLKINVEKSEAQVLAGIRAEDWPKIRQVALELHDMDGRLDAVVALLEAQGFTVSVEQDWRLEESAKTNYYLYAHRGPRPGPRPPRAAIPPMLDAEGLRSALARRLPDYMVPADMVFLDALPLTTNGKLDTRALPAPTAPAMPEAAAPRTETERRLAALWAEVLHREAVGINDDFFRIGGHSLLATLLMAQLRARFDVALPLRALFEAPTVARLAARIEAEPAVADGADAVAGLPQLTPDPAAWHEPFPLTPIQEAYWMGRTATFELGQAATQIYLELEQVGWELPRIEAAWNRLVKRHDMLRAIILSEDRQQVLADVPYYPIAFEDLRGRPADAVERHLAAVRAAMSGQTLPADRWPLFQIRATLMDGGKVRLHVGVDALIADAASLFLLFDEWRRSYEADGDTRPPLSIGFRDYVLAERGLHQGALYQAAQRYWFDRLDTLPPAPELPVDRAAAAALDKPHFVRRTRRLSPDLWQALKDRAATAGLTPSLVLIAAYAQALGNWSASPRFTLNLTTFNRLPLHPDVTGLMGDFTTLTLLEADHSQPASFLDRARALQARLWDDLEHRTISGIDVLRALAQRRRSGVSALMPVVFTSALDIDPAGQKAQRFGEVVESVSQTPQVWLDHQVMEWNGALVLNWDAVEAIFPPGLLDDFAQAHGDLVERLATSDSAWSEGQGSLAPAAQIARRAAVNRTHENFPPRRLEDAFRAHAAAHPEAVAVLTSRRAVSYGELSRRAAEIAGLLRVRGNGPGSLVAVVMRKDWEQVATVLGILMAGAAYLPVDPDLPGERRAYLLTHCDVTTALTQSAVEGALEWPDGIARIAVDLLEGTGGDASALALDDLSLDDLAYVLFTSGSTGVPKGVMISQRAIANSIADFTRRYGFGPRDRTLGLSALGFDLSVFDIFCPLSAGGAIVLPDADRLRDPEHWADLARRHGVTVWQSVPVLMQMMVEALEPRRDLWPASLRCVVMSGDWIPVSLPDRIRAFDPAIALHGQGGATETSINAVVYPIGAVDPAWRSIPYGKPFANQTAHILNAQLEPAPDYVPGELYIGGTGLADGYWKDEAKTHAAFIRHPRTGERLYRTGDYGRVLPDGNIEFLGRRDTQIKVNGHRIELGEIEAILAQHPSVEHAVAAAPVDGLGHRRLVAYVVLRPQADAEEEPGGDLSTDNVLADPMARVAFKLDRHGLRPAEADAQAVPLPGGSFDAARRAAWLARQSFRHFEGGNVTMERLGALLGALQELPMEGAPLPKFRYPSAGSLYPVQAYVVAKPGRVAGLAGGAYYYDPRSHRLVAVGPGAEMTKLYPGPNRPLVEASAFSIVLVGRRAAVEPMYGPLWRDFCLLEAGYMGQLLSSAAPEQKLGLCPLGFLAEGPARALLGLDEADVVLHSFAGGAITEAQMESWSPEEVPQQASPVDELRAYLRRKLPDYMLPSSIVLLDALPLSANGKVDRDALPSPDAIPPAADAGAAPATDVEKTIAEVVEAVLQLPALGLDSNFFDLGANSVHLVQIHRRLQEQLERTFPLVDLFQNPSIRRLALFLDGGAVALETDDIVARVERAKQDRARRLARRRTGGTSTEAEAAS</sequence>
<dbReference type="RefSeq" id="WP_393992109.1">
    <property type="nucleotide sequence ID" value="NZ_JBAFVH010000004.1"/>
</dbReference>
<dbReference type="InterPro" id="IPR036736">
    <property type="entry name" value="ACP-like_sf"/>
</dbReference>
<feature type="domain" description="Carrier" evidence="5">
    <location>
        <begin position="2599"/>
        <end position="2674"/>
    </location>
</feature>
<dbReference type="NCBIfam" id="TIGR01733">
    <property type="entry name" value="AA-adenyl-dom"/>
    <property type="match status" value="2"/>
</dbReference>
<dbReference type="CDD" id="cd05930">
    <property type="entry name" value="A_NRPS"/>
    <property type="match status" value="1"/>
</dbReference>
<evidence type="ECO:0000256" key="4">
    <source>
        <dbReference type="SAM" id="MobiDB-lite"/>
    </source>
</evidence>
<dbReference type="EMBL" id="JBAFVH010000004">
    <property type="protein sequence ID" value="MFG1372205.1"/>
    <property type="molecule type" value="Genomic_DNA"/>
</dbReference>
<dbReference type="PROSITE" id="PS00455">
    <property type="entry name" value="AMP_BINDING"/>
    <property type="match status" value="2"/>
</dbReference>
<dbReference type="Pfam" id="PF05050">
    <property type="entry name" value="Methyltransf_21"/>
    <property type="match status" value="1"/>
</dbReference>
<evidence type="ECO:0000259" key="5">
    <source>
        <dbReference type="PROSITE" id="PS50075"/>
    </source>
</evidence>
<proteinExistence type="predicted"/>
<dbReference type="InterPro" id="IPR023213">
    <property type="entry name" value="CAT-like_dom_sf"/>
</dbReference>
<feature type="region of interest" description="Disordered" evidence="4">
    <location>
        <begin position="2694"/>
        <end position="2713"/>
    </location>
</feature>
<evidence type="ECO:0000256" key="1">
    <source>
        <dbReference type="ARBA" id="ARBA00022450"/>
    </source>
</evidence>
<feature type="domain" description="Carrier" evidence="5">
    <location>
        <begin position="1278"/>
        <end position="1353"/>
    </location>
</feature>
<dbReference type="CDD" id="cd19535">
    <property type="entry name" value="Cyc_NRPS"/>
    <property type="match status" value="1"/>
</dbReference>
<dbReference type="Gene3D" id="3.40.50.980">
    <property type="match status" value="4"/>
</dbReference>
<keyword evidence="7" id="KW-1185">Reference proteome</keyword>
<keyword evidence="1" id="KW-0596">Phosphopantetheine</keyword>
<dbReference type="CDD" id="cd19531">
    <property type="entry name" value="LCL_NRPS-like"/>
    <property type="match status" value="1"/>
</dbReference>
<dbReference type="InterPro" id="IPR000415">
    <property type="entry name" value="Nitroreductase-like"/>
</dbReference>
<dbReference type="SMART" id="SM00823">
    <property type="entry name" value="PKS_PP"/>
    <property type="match status" value="2"/>
</dbReference>
<gene>
    <name evidence="6" type="ORF">V5F32_08525</name>
</gene>
<name>A0ABW6ZTY6_9HYPH</name>
<feature type="compositionally biased region" description="Polar residues" evidence="4">
    <location>
        <begin position="2703"/>
        <end position="2713"/>
    </location>
</feature>
<keyword evidence="3" id="KW-0436">Ligase</keyword>
<dbReference type="Gene3D" id="3.30.559.10">
    <property type="entry name" value="Chloramphenicol acetyltransferase-like domain"/>
    <property type="match status" value="2"/>
</dbReference>
<dbReference type="Gene3D" id="3.30.300.30">
    <property type="match status" value="4"/>
</dbReference>
<evidence type="ECO:0000313" key="7">
    <source>
        <dbReference type="Proteomes" id="UP001604002"/>
    </source>
</evidence>
<dbReference type="InterPro" id="IPR010071">
    <property type="entry name" value="AA_adenyl_dom"/>
</dbReference>
<organism evidence="6 7">
    <name type="scientific">Xanthobacter oligotrophicus</name>
    <dbReference type="NCBI Taxonomy" id="2607286"/>
    <lineage>
        <taxon>Bacteria</taxon>
        <taxon>Pseudomonadati</taxon>
        <taxon>Pseudomonadota</taxon>
        <taxon>Alphaproteobacteria</taxon>
        <taxon>Hyphomicrobiales</taxon>
        <taxon>Xanthobacteraceae</taxon>
        <taxon>Xanthobacter</taxon>
    </lineage>
</organism>
<dbReference type="InterPro" id="IPR020806">
    <property type="entry name" value="PKS_PP-bd"/>
</dbReference>
<dbReference type="InterPro" id="IPR001242">
    <property type="entry name" value="Condensation_dom"/>
</dbReference>
<dbReference type="Proteomes" id="UP001604002">
    <property type="component" value="Unassembled WGS sequence"/>
</dbReference>
<dbReference type="SUPFAM" id="SSF47336">
    <property type="entry name" value="ACP-like"/>
    <property type="match status" value="2"/>
</dbReference>
<dbReference type="Gene3D" id="3.40.50.150">
    <property type="entry name" value="Vaccinia Virus protein VP39"/>
    <property type="match status" value="1"/>
</dbReference>
<dbReference type="Gene3D" id="3.40.109.10">
    <property type="entry name" value="NADH Oxidase"/>
    <property type="match status" value="1"/>
</dbReference>
<dbReference type="SUPFAM" id="SSF52777">
    <property type="entry name" value="CoA-dependent acyltransferases"/>
    <property type="match status" value="4"/>
</dbReference>
<dbReference type="SUPFAM" id="SSF56801">
    <property type="entry name" value="Acetyl-CoA synthetase-like"/>
    <property type="match status" value="2"/>
</dbReference>
<dbReference type="InterPro" id="IPR000873">
    <property type="entry name" value="AMP-dep_synth/lig_dom"/>
</dbReference>
<dbReference type="SUPFAM" id="SSF53335">
    <property type="entry name" value="S-adenosyl-L-methionine-dependent methyltransferases"/>
    <property type="match status" value="1"/>
</dbReference>
<dbReference type="PROSITE" id="PS50075">
    <property type="entry name" value="CARRIER"/>
    <property type="match status" value="2"/>
</dbReference>
<dbReference type="SUPFAM" id="SSF55469">
    <property type="entry name" value="FMN-dependent nitroreductase-like"/>
    <property type="match status" value="1"/>
</dbReference>